<dbReference type="Pfam" id="PF04937">
    <property type="entry name" value="DUF659"/>
    <property type="match status" value="1"/>
</dbReference>
<reference evidence="2" key="2">
    <citation type="submission" date="2019-01" db="UniProtKB">
        <authorList>
            <consortium name="EnsemblPlants"/>
        </authorList>
    </citation>
    <scope>IDENTIFICATION</scope>
    <source>
        <strain evidence="2">cv. Heinz 1706</strain>
    </source>
</reference>
<feature type="domain" description="DUF659" evidence="1">
    <location>
        <begin position="63"/>
        <end position="184"/>
    </location>
</feature>
<dbReference type="EnsemblPlants" id="Solyc09g012050.1.1">
    <property type="protein sequence ID" value="Solyc09g012050.1.1.1"/>
    <property type="gene ID" value="Solyc09g012050.1"/>
</dbReference>
<keyword evidence="3" id="KW-1185">Reference proteome</keyword>
<evidence type="ECO:0000259" key="1">
    <source>
        <dbReference type="Pfam" id="PF04937"/>
    </source>
</evidence>
<dbReference type="OMA" id="DITSSHQ"/>
<dbReference type="PANTHER" id="PTHR32166">
    <property type="entry name" value="OSJNBA0013A04.12 PROTEIN"/>
    <property type="match status" value="1"/>
</dbReference>
<dbReference type="Proteomes" id="UP000004994">
    <property type="component" value="Chromosome 9"/>
</dbReference>
<proteinExistence type="predicted"/>
<dbReference type="Gramene" id="Solyc09g012050.1.1">
    <property type="protein sequence ID" value="Solyc09g012050.1.1.1"/>
    <property type="gene ID" value="Solyc09g012050.1"/>
</dbReference>
<accession>A0A3Q7I0J2</accession>
<evidence type="ECO:0000313" key="2">
    <source>
        <dbReference type="EnsemblPlants" id="Solyc09g012050.1.1.1"/>
    </source>
</evidence>
<dbReference type="PANTHER" id="PTHR32166:SF63">
    <property type="entry name" value="HAT TRANSPOSON SUPERFAMILY PROTEIN"/>
    <property type="match status" value="1"/>
</dbReference>
<name>A0A3Q7I0J2_SOLLC</name>
<dbReference type="PaxDb" id="4081-Solyc09g012050.1.1"/>
<protein>
    <recommendedName>
        <fullName evidence="1">DUF659 domain-containing protein</fullName>
    </recommendedName>
</protein>
<dbReference type="InterPro" id="IPR007021">
    <property type="entry name" value="DUF659"/>
</dbReference>
<reference evidence="2" key="1">
    <citation type="journal article" date="2012" name="Nature">
        <title>The tomato genome sequence provides insights into fleshy fruit evolution.</title>
        <authorList>
            <consortium name="Tomato Genome Consortium"/>
        </authorList>
    </citation>
    <scope>NUCLEOTIDE SEQUENCE [LARGE SCALE GENOMIC DNA]</scope>
    <source>
        <strain evidence="2">cv. Heinz 1706</strain>
    </source>
</reference>
<organism evidence="2">
    <name type="scientific">Solanum lycopersicum</name>
    <name type="common">Tomato</name>
    <name type="synonym">Lycopersicon esculentum</name>
    <dbReference type="NCBI Taxonomy" id="4081"/>
    <lineage>
        <taxon>Eukaryota</taxon>
        <taxon>Viridiplantae</taxon>
        <taxon>Streptophyta</taxon>
        <taxon>Embryophyta</taxon>
        <taxon>Tracheophyta</taxon>
        <taxon>Spermatophyta</taxon>
        <taxon>Magnoliopsida</taxon>
        <taxon>eudicotyledons</taxon>
        <taxon>Gunneridae</taxon>
        <taxon>Pentapetalae</taxon>
        <taxon>asterids</taxon>
        <taxon>lamiids</taxon>
        <taxon>Solanales</taxon>
        <taxon>Solanaceae</taxon>
        <taxon>Solanoideae</taxon>
        <taxon>Solaneae</taxon>
        <taxon>Solanum</taxon>
        <taxon>Solanum subgen. Lycopersicon</taxon>
    </lineage>
</organism>
<dbReference type="InParanoid" id="A0A3Q7I0J2"/>
<sequence>MLVKQEFNAEILAKKSSQSPQEISKSTGRFFYEAGLDFDAIRLPIFQRMVKATLSPGQTVKFPSCQDLKGSILQDAVHEMQLYVTEIRSLWPSTGCSILLDRWIDSNGQHLINILVYCPRGTIYLRSSDITSSHQNADAMLVFLEGVLEEVGVENVVQIIAHSTSDWMITAGNKLMDRCKTVLFSID</sequence>
<dbReference type="AlphaFoldDB" id="A0A3Q7I0J2"/>
<dbReference type="STRING" id="4081.A0A3Q7I0J2"/>
<evidence type="ECO:0000313" key="3">
    <source>
        <dbReference type="Proteomes" id="UP000004994"/>
    </source>
</evidence>